<proteinExistence type="inferred from homology"/>
<evidence type="ECO:0000256" key="1">
    <source>
        <dbReference type="PROSITE-ProRule" id="PRU00285"/>
    </source>
</evidence>
<dbReference type="EMBL" id="BMZS01000008">
    <property type="protein sequence ID" value="GHD56249.1"/>
    <property type="molecule type" value="Genomic_DNA"/>
</dbReference>
<gene>
    <name evidence="4" type="ORF">GCM10017083_36180</name>
</gene>
<dbReference type="InterPro" id="IPR031107">
    <property type="entry name" value="Small_HSP"/>
</dbReference>
<dbReference type="SUPFAM" id="SSF49764">
    <property type="entry name" value="HSP20-like chaperones"/>
    <property type="match status" value="1"/>
</dbReference>
<dbReference type="AlphaFoldDB" id="A0A919CS32"/>
<evidence type="ECO:0000313" key="4">
    <source>
        <dbReference type="EMBL" id="GHD56249.1"/>
    </source>
</evidence>
<dbReference type="RefSeq" id="WP_189992196.1">
    <property type="nucleotide sequence ID" value="NZ_BMZS01000008.1"/>
</dbReference>
<dbReference type="PROSITE" id="PS01031">
    <property type="entry name" value="SHSP"/>
    <property type="match status" value="1"/>
</dbReference>
<dbReference type="CDD" id="cd06464">
    <property type="entry name" value="ACD_sHsps-like"/>
    <property type="match status" value="1"/>
</dbReference>
<evidence type="ECO:0000256" key="2">
    <source>
        <dbReference type="RuleBase" id="RU003616"/>
    </source>
</evidence>
<evidence type="ECO:0000259" key="3">
    <source>
        <dbReference type="PROSITE" id="PS01031"/>
    </source>
</evidence>
<feature type="domain" description="SHSP" evidence="3">
    <location>
        <begin position="54"/>
        <end position="166"/>
    </location>
</feature>
<dbReference type="PANTHER" id="PTHR11527">
    <property type="entry name" value="HEAT-SHOCK PROTEIN 20 FAMILY MEMBER"/>
    <property type="match status" value="1"/>
</dbReference>
<accession>A0A919CS32</accession>
<dbReference type="InterPro" id="IPR008978">
    <property type="entry name" value="HSP20-like_chaperone"/>
</dbReference>
<reference evidence="4" key="1">
    <citation type="journal article" date="2014" name="Int. J. Syst. Evol. Microbiol.">
        <title>Complete genome sequence of Corynebacterium casei LMG S-19264T (=DSM 44701T), isolated from a smear-ripened cheese.</title>
        <authorList>
            <consortium name="US DOE Joint Genome Institute (JGI-PGF)"/>
            <person name="Walter F."/>
            <person name="Albersmeier A."/>
            <person name="Kalinowski J."/>
            <person name="Ruckert C."/>
        </authorList>
    </citation>
    <scope>NUCLEOTIDE SEQUENCE</scope>
    <source>
        <strain evidence="4">KCTC 42651</strain>
    </source>
</reference>
<name>A0A919CS32_9PROT</name>
<evidence type="ECO:0000313" key="5">
    <source>
        <dbReference type="Proteomes" id="UP000630353"/>
    </source>
</evidence>
<dbReference type="Proteomes" id="UP000630353">
    <property type="component" value="Unassembled WGS sequence"/>
</dbReference>
<organism evidence="4 5">
    <name type="scientific">Thalassobaculum fulvum</name>
    <dbReference type="NCBI Taxonomy" id="1633335"/>
    <lineage>
        <taxon>Bacteria</taxon>
        <taxon>Pseudomonadati</taxon>
        <taxon>Pseudomonadota</taxon>
        <taxon>Alphaproteobacteria</taxon>
        <taxon>Rhodospirillales</taxon>
        <taxon>Thalassobaculaceae</taxon>
        <taxon>Thalassobaculum</taxon>
    </lineage>
</organism>
<dbReference type="InterPro" id="IPR002068">
    <property type="entry name" value="A-crystallin/Hsp20_dom"/>
</dbReference>
<reference evidence="4" key="2">
    <citation type="submission" date="2020-09" db="EMBL/GenBank/DDBJ databases">
        <authorList>
            <person name="Sun Q."/>
            <person name="Kim S."/>
        </authorList>
    </citation>
    <scope>NUCLEOTIDE SEQUENCE</scope>
    <source>
        <strain evidence="4">KCTC 42651</strain>
    </source>
</reference>
<comment type="caution">
    <text evidence="4">The sequence shown here is derived from an EMBL/GenBank/DDBJ whole genome shotgun (WGS) entry which is preliminary data.</text>
</comment>
<protein>
    <submittedName>
        <fullName evidence="4">Heat-shock protein Hsp20</fullName>
    </submittedName>
</protein>
<comment type="similarity">
    <text evidence="1 2">Belongs to the small heat shock protein (HSP20) family.</text>
</comment>
<dbReference type="Gene3D" id="2.60.40.790">
    <property type="match status" value="1"/>
</dbReference>
<sequence length="167" mass="18199">MAEQDKTPVPASSSSRALDPFAAFRSEMDRVMDSFFGGRSLFQMPSFNVPDLRVGDVALVPQVDVKEDDKAITVTAELPGLTEKDIEVTLEDGVLTLKGEKREEKTDAAAKITERRYGRFLRSFRLPDGIDEDKVAAAVDKGVLHITVPKNPKAAPKARSIPIGGKS</sequence>
<keyword evidence="5" id="KW-1185">Reference proteome</keyword>
<dbReference type="Pfam" id="PF00011">
    <property type="entry name" value="HSP20"/>
    <property type="match status" value="1"/>
</dbReference>